<evidence type="ECO:0000313" key="1">
    <source>
        <dbReference type="EMBL" id="KAI8531496.1"/>
    </source>
</evidence>
<dbReference type="EMBL" id="CM046398">
    <property type="protein sequence ID" value="KAI8531496.1"/>
    <property type="molecule type" value="Genomic_DNA"/>
</dbReference>
<sequence>MPYITCQSSQETEIWEFYRGLMIIMEKGLQNIKMESDSTRAFHLILQRTGTSLFHIYRGSNQCADHLARLHAEQEEDLVIVESPPILLREFMIMIMIRDSLSSY</sequence>
<keyword evidence="2" id="KW-1185">Reference proteome</keyword>
<proteinExistence type="predicted"/>
<evidence type="ECO:0000313" key="2">
    <source>
        <dbReference type="Proteomes" id="UP001062846"/>
    </source>
</evidence>
<accession>A0ACC0LSK2</accession>
<comment type="caution">
    <text evidence="1">The sequence shown here is derived from an EMBL/GenBank/DDBJ whole genome shotgun (WGS) entry which is preliminary data.</text>
</comment>
<name>A0ACC0LSK2_RHOML</name>
<organism evidence="1 2">
    <name type="scientific">Rhododendron molle</name>
    <name type="common">Chinese azalea</name>
    <name type="synonym">Azalea mollis</name>
    <dbReference type="NCBI Taxonomy" id="49168"/>
    <lineage>
        <taxon>Eukaryota</taxon>
        <taxon>Viridiplantae</taxon>
        <taxon>Streptophyta</taxon>
        <taxon>Embryophyta</taxon>
        <taxon>Tracheophyta</taxon>
        <taxon>Spermatophyta</taxon>
        <taxon>Magnoliopsida</taxon>
        <taxon>eudicotyledons</taxon>
        <taxon>Gunneridae</taxon>
        <taxon>Pentapetalae</taxon>
        <taxon>asterids</taxon>
        <taxon>Ericales</taxon>
        <taxon>Ericaceae</taxon>
        <taxon>Ericoideae</taxon>
        <taxon>Rhodoreae</taxon>
        <taxon>Rhododendron</taxon>
    </lineage>
</organism>
<reference evidence="1" key="1">
    <citation type="submission" date="2022-02" db="EMBL/GenBank/DDBJ databases">
        <title>Plant Genome Project.</title>
        <authorList>
            <person name="Zhang R.-G."/>
        </authorList>
    </citation>
    <scope>NUCLEOTIDE SEQUENCE</scope>
    <source>
        <strain evidence="1">AT1</strain>
    </source>
</reference>
<dbReference type="Proteomes" id="UP001062846">
    <property type="component" value="Chromosome 11"/>
</dbReference>
<gene>
    <name evidence="1" type="ORF">RHMOL_Rhmol11G0140500</name>
</gene>
<protein>
    <submittedName>
        <fullName evidence="1">Uncharacterized protein</fullName>
    </submittedName>
</protein>